<evidence type="ECO:0000313" key="2">
    <source>
        <dbReference type="EMBL" id="GAT62269.1"/>
    </source>
</evidence>
<sequence length="257" mass="29971">MNNIFSAKRFALLVRKQWLENYLLFVGSFVVLVAFDFFVLYQNNNWDINYKSPRFHFNIEVTFIFSLGICAAFILLAYFRTISTHTKQIAYYTQPTSTLEKLAATFLFMVPVMLIAFGAALSISVPVMQSTYDSFFHTTTTLFTKEEVSAMKDAILVFLTLQALILLGMHTFQRYAIVKTSIAIIILFFLFFYALPGLTFNWILPIEGFRNGSFDTISYVRNHEYGQMVYKGIPYLPSYLIYVYWFALYFKIKEKQL</sequence>
<dbReference type="EMBL" id="BDCR01000001">
    <property type="protein sequence ID" value="GAT62269.1"/>
    <property type="molecule type" value="Genomic_DNA"/>
</dbReference>
<name>A0A170Z1T5_9BACT</name>
<protein>
    <recommendedName>
        <fullName evidence="4">ABC-2 family transporter protein</fullName>
    </recommendedName>
</protein>
<dbReference type="AlphaFoldDB" id="A0A170Z1T5"/>
<feature type="transmembrane region" description="Helical" evidence="1">
    <location>
        <begin position="21"/>
        <end position="41"/>
    </location>
</feature>
<keyword evidence="1" id="KW-0472">Membrane</keyword>
<feature type="transmembrane region" description="Helical" evidence="1">
    <location>
        <begin position="61"/>
        <end position="81"/>
    </location>
</feature>
<keyword evidence="1" id="KW-0812">Transmembrane</keyword>
<dbReference type="STRING" id="681398.PJIAN_1862"/>
<evidence type="ECO:0000313" key="3">
    <source>
        <dbReference type="Proteomes" id="UP000076586"/>
    </source>
</evidence>
<dbReference type="OrthoDB" id="1523880at2"/>
<feature type="transmembrane region" description="Helical" evidence="1">
    <location>
        <begin position="102"/>
        <end position="125"/>
    </location>
</feature>
<feature type="transmembrane region" description="Helical" evidence="1">
    <location>
        <begin position="184"/>
        <end position="204"/>
    </location>
</feature>
<keyword evidence="1" id="KW-1133">Transmembrane helix</keyword>
<gene>
    <name evidence="2" type="ORF">PJIAN_1862</name>
</gene>
<accession>A0A170Z1T5</accession>
<comment type="caution">
    <text evidence="2">The sequence shown here is derived from an EMBL/GenBank/DDBJ whole genome shotgun (WGS) entry which is preliminary data.</text>
</comment>
<dbReference type="RefSeq" id="WP_068702319.1">
    <property type="nucleotide sequence ID" value="NZ_BDCR01000001.1"/>
</dbReference>
<reference evidence="3" key="2">
    <citation type="journal article" date="2017" name="Genome Announc.">
        <title>Draft genome sequence of Paludibacter jiangxiensis NM7(T), a propionate-producing fermentative bacterium.</title>
        <authorList>
            <person name="Qiu Y.-L."/>
            <person name="Tourlousse D.M."/>
            <person name="Matsuura N."/>
            <person name="Ohashi A."/>
            <person name="Sekiguchi Y."/>
        </authorList>
    </citation>
    <scope>NUCLEOTIDE SEQUENCE [LARGE SCALE GENOMIC DNA]</scope>
    <source>
        <strain evidence="3">NM7</strain>
    </source>
</reference>
<keyword evidence="3" id="KW-1185">Reference proteome</keyword>
<feature type="transmembrane region" description="Helical" evidence="1">
    <location>
        <begin position="154"/>
        <end position="172"/>
    </location>
</feature>
<organism evidence="2 3">
    <name type="scientific">Paludibacter jiangxiensis</name>
    <dbReference type="NCBI Taxonomy" id="681398"/>
    <lineage>
        <taxon>Bacteria</taxon>
        <taxon>Pseudomonadati</taxon>
        <taxon>Bacteroidota</taxon>
        <taxon>Bacteroidia</taxon>
        <taxon>Bacteroidales</taxon>
        <taxon>Paludibacteraceae</taxon>
        <taxon>Paludibacter</taxon>
    </lineage>
</organism>
<proteinExistence type="predicted"/>
<reference evidence="3" key="1">
    <citation type="submission" date="2016-04" db="EMBL/GenBank/DDBJ databases">
        <title>Draft genome sequence of Paludibacter jiangxiensis strain NM7.</title>
        <authorList>
            <person name="Qiu Y."/>
            <person name="Matsuura N."/>
            <person name="Ohashi A."/>
            <person name="Tourlousse M.D."/>
            <person name="Sekiguchi Y."/>
        </authorList>
    </citation>
    <scope>NUCLEOTIDE SEQUENCE [LARGE SCALE GENOMIC DNA]</scope>
    <source>
        <strain evidence="3">NM7</strain>
    </source>
</reference>
<dbReference type="Proteomes" id="UP000076586">
    <property type="component" value="Unassembled WGS sequence"/>
</dbReference>
<feature type="transmembrane region" description="Helical" evidence="1">
    <location>
        <begin position="232"/>
        <end position="250"/>
    </location>
</feature>
<evidence type="ECO:0008006" key="4">
    <source>
        <dbReference type="Google" id="ProtNLM"/>
    </source>
</evidence>
<evidence type="ECO:0000256" key="1">
    <source>
        <dbReference type="SAM" id="Phobius"/>
    </source>
</evidence>